<evidence type="ECO:0000313" key="2">
    <source>
        <dbReference type="Proteomes" id="UP000588083"/>
    </source>
</evidence>
<dbReference type="AlphaFoldDB" id="A0A6V8PG12"/>
<gene>
    <name evidence="1" type="ORF">HKBW3S34_02537</name>
</gene>
<dbReference type="Proteomes" id="UP000588083">
    <property type="component" value="Unassembled WGS sequence"/>
</dbReference>
<protein>
    <submittedName>
        <fullName evidence="1">Uncharacterized protein</fullName>
    </submittedName>
</protein>
<proteinExistence type="predicted"/>
<accession>A0A6V8PG12</accession>
<feature type="non-terminal residue" evidence="1">
    <location>
        <position position="1"/>
    </location>
</feature>
<comment type="caution">
    <text evidence="1">The sequence shown here is derived from an EMBL/GenBank/DDBJ whole genome shotgun (WGS) entry which is preliminary data.</text>
</comment>
<organism evidence="1 2">
    <name type="scientific">Candidatus Hakubella thermalkaliphila</name>
    <dbReference type="NCBI Taxonomy" id="2754717"/>
    <lineage>
        <taxon>Bacteria</taxon>
        <taxon>Bacillati</taxon>
        <taxon>Actinomycetota</taxon>
        <taxon>Actinomycetota incertae sedis</taxon>
        <taxon>Candidatus Hakubellales</taxon>
        <taxon>Candidatus Hakubellaceae</taxon>
        <taxon>Candidatus Hakubella</taxon>
    </lineage>
</organism>
<dbReference type="Gene3D" id="3.40.50.2300">
    <property type="match status" value="2"/>
</dbReference>
<name>A0A6V8PG12_9ACTN</name>
<keyword evidence="2" id="KW-1185">Reference proteome</keyword>
<reference evidence="1 2" key="1">
    <citation type="journal article" date="2020" name="Front. Microbiol.">
        <title>Single-cell genomics of novel Actinobacteria with the Wood-Ljungdahl pathway discovered in a serpentinizing system.</title>
        <authorList>
            <person name="Merino N."/>
            <person name="Kawai M."/>
            <person name="Boyd E.S."/>
            <person name="Colman D.R."/>
            <person name="McGlynn S.E."/>
            <person name="Nealson K.H."/>
            <person name="Kurokawa K."/>
            <person name="Hongoh Y."/>
        </authorList>
    </citation>
    <scope>NUCLEOTIDE SEQUENCE [LARGE SCALE GENOMIC DNA]</scope>
    <source>
        <strain evidence="1 2">S34</strain>
    </source>
</reference>
<dbReference type="EMBL" id="BLRZ01000452">
    <property type="protein sequence ID" value="GFP31615.1"/>
    <property type="molecule type" value="Genomic_DNA"/>
</dbReference>
<sequence length="64" mass="6812">GYLSTYVSYLMATGEITGAVGETFTAGKMGEYTVVDDGMGGTMVVLGPPFRFTAENIDEWADGY</sequence>
<evidence type="ECO:0000313" key="1">
    <source>
        <dbReference type="EMBL" id="GFP31615.1"/>
    </source>
</evidence>